<dbReference type="SUPFAM" id="SSF109604">
    <property type="entry name" value="HD-domain/PDEase-like"/>
    <property type="match status" value="1"/>
</dbReference>
<organism evidence="4 5">
    <name type="scientific">Phoenicibacter congonensis</name>
    <dbReference type="NCBI Taxonomy" id="1944646"/>
    <lineage>
        <taxon>Bacteria</taxon>
        <taxon>Bacillati</taxon>
        <taxon>Actinomycetota</taxon>
        <taxon>Coriobacteriia</taxon>
        <taxon>Eggerthellales</taxon>
        <taxon>Eggerthellaceae</taxon>
        <taxon>Phoenicibacter</taxon>
    </lineage>
</organism>
<reference evidence="4" key="1">
    <citation type="submission" date="2023-07" db="EMBL/GenBank/DDBJ databases">
        <title>Between Cages and Wild: Unraveling the Impact of Captivity on Animal Microbiomes and Antimicrobial Resistance.</title>
        <authorList>
            <person name="Schmartz G.P."/>
            <person name="Rehner J."/>
            <person name="Schuff M.J."/>
            <person name="Becker S.L."/>
            <person name="Kravczyk M."/>
            <person name="Gurevich A."/>
            <person name="Francke R."/>
            <person name="Mueller R."/>
            <person name="Keller V."/>
            <person name="Keller A."/>
        </authorList>
    </citation>
    <scope>NUCLEOTIDE SEQUENCE</scope>
    <source>
        <strain evidence="4">S12M_St_49</strain>
    </source>
</reference>
<dbReference type="Pfam" id="PF01966">
    <property type="entry name" value="HD"/>
    <property type="match status" value="1"/>
</dbReference>
<comment type="caution">
    <text evidence="4">The sequence shown here is derived from an EMBL/GenBank/DDBJ whole genome shotgun (WGS) entry which is preliminary data.</text>
</comment>
<evidence type="ECO:0000259" key="2">
    <source>
        <dbReference type="Pfam" id="PF01966"/>
    </source>
</evidence>
<gene>
    <name evidence="4" type="ORF">Q3982_05705</name>
</gene>
<dbReference type="InterPro" id="IPR003607">
    <property type="entry name" value="HD/PDEase_dom"/>
</dbReference>
<dbReference type="InterPro" id="IPR006674">
    <property type="entry name" value="HD_domain"/>
</dbReference>
<dbReference type="EMBL" id="JAUMVS010000103">
    <property type="protein sequence ID" value="MDO4842154.1"/>
    <property type="molecule type" value="Genomic_DNA"/>
</dbReference>
<dbReference type="AlphaFoldDB" id="A0AA43RHY9"/>
<keyword evidence="1" id="KW-0378">Hydrolase</keyword>
<dbReference type="GO" id="GO:0016787">
    <property type="term" value="F:hydrolase activity"/>
    <property type="evidence" value="ECO:0007669"/>
    <property type="project" value="UniProtKB-KW"/>
</dbReference>
<evidence type="ECO:0000256" key="1">
    <source>
        <dbReference type="ARBA" id="ARBA00022801"/>
    </source>
</evidence>
<dbReference type="Gene3D" id="1.10.3210.10">
    <property type="entry name" value="Hypothetical protein af1432"/>
    <property type="match status" value="1"/>
</dbReference>
<evidence type="ECO:0000313" key="4">
    <source>
        <dbReference type="EMBL" id="MDO4842154.1"/>
    </source>
</evidence>
<dbReference type="CDD" id="cd00077">
    <property type="entry name" value="HDc"/>
    <property type="match status" value="1"/>
</dbReference>
<dbReference type="PANTHER" id="PTHR35795:SF1">
    <property type="entry name" value="BIS(5'-NUCLEOSYL)-TETRAPHOSPHATASE, SYMMETRICAL"/>
    <property type="match status" value="1"/>
</dbReference>
<proteinExistence type="predicted"/>
<name>A0AA43RHY9_9ACTN</name>
<feature type="domain" description="Phosphohydrolase-associated" evidence="3">
    <location>
        <begin position="285"/>
        <end position="390"/>
    </location>
</feature>
<evidence type="ECO:0000259" key="3">
    <source>
        <dbReference type="Pfam" id="PF13286"/>
    </source>
</evidence>
<dbReference type="PANTHER" id="PTHR35795">
    <property type="entry name" value="SLR1885 PROTEIN"/>
    <property type="match status" value="1"/>
</dbReference>
<dbReference type="InterPro" id="IPR051094">
    <property type="entry name" value="Diverse_Catalytic_Enzymes"/>
</dbReference>
<accession>A0AA43RHY9</accession>
<dbReference type="Proteomes" id="UP001168575">
    <property type="component" value="Unassembled WGS sequence"/>
</dbReference>
<dbReference type="InterPro" id="IPR026875">
    <property type="entry name" value="PHydrolase_assoc_dom"/>
</dbReference>
<protein>
    <submittedName>
        <fullName evidence="4">HD domain-containing protein</fullName>
    </submittedName>
</protein>
<sequence length="410" mass="47326">MTKPNSQIPYLQLDKEIEEQIIADRAAHVENEFAFKDKNITRRHHVANDQATLARPAFMRDVEKIINLPAYNRYAGKTQVFSLVENDDICRRGLHVQLVNRVARGIGKLMNLNLDLIDAISLGHDLGHTPFGHAGEKFLSQCYNERTGRYFHHNVHSVRVLDHLYPRNISLQTLDGILKHNGEFAQQIVYRGEIDSFRQLDELVESCNTNEKVIKTLRPATLEGCVVRVADMIAYIGKDRDDALQMKAIDSIERFDSDVLGKDNSKIINNMTIDIVNHSYGKNQIEMSEEIFQDLKLAKNQNYEIIYSQEGILEKSFSEVEQMFEELYEKILDDLKKGDESAPVFRHHIKQLVKKSHYITAEDYLKIEPNMIVCDYIASMTDNYFVNLYEHTFPASEKKIYTKDYMGVSS</sequence>
<evidence type="ECO:0000313" key="5">
    <source>
        <dbReference type="Proteomes" id="UP001168575"/>
    </source>
</evidence>
<dbReference type="Pfam" id="PF13286">
    <property type="entry name" value="HD_assoc"/>
    <property type="match status" value="1"/>
</dbReference>
<keyword evidence="5" id="KW-1185">Reference proteome</keyword>
<feature type="domain" description="HD" evidence="2">
    <location>
        <begin position="95"/>
        <end position="233"/>
    </location>
</feature>